<dbReference type="Gene3D" id="1.20.5.110">
    <property type="match status" value="2"/>
</dbReference>
<dbReference type="InterPro" id="IPR044766">
    <property type="entry name" value="NPSN/SNAP25-like_N_SNARE"/>
</dbReference>
<dbReference type="AlphaFoldDB" id="A0A8J4Q099"/>
<comment type="similarity">
    <text evidence="8">Belongs to the SVAP1 family.</text>
</comment>
<gene>
    <name evidence="13" type="ORF">CYY_001364</name>
</gene>
<dbReference type="Pfam" id="PF02893">
    <property type="entry name" value="GRAM"/>
    <property type="match status" value="1"/>
</dbReference>
<feature type="domain" description="T-SNARE coiled-coil homology" evidence="12">
    <location>
        <begin position="149"/>
        <end position="211"/>
    </location>
</feature>
<dbReference type="GO" id="GO:0097576">
    <property type="term" value="P:vacuole fusion"/>
    <property type="evidence" value="ECO:0007669"/>
    <property type="project" value="UniProtKB-ARBA"/>
</dbReference>
<keyword evidence="7" id="KW-0472">Membrane</keyword>
<keyword evidence="6" id="KW-0175">Coiled coil</keyword>
<dbReference type="GO" id="GO:0005773">
    <property type="term" value="C:vacuole"/>
    <property type="evidence" value="ECO:0007669"/>
    <property type="project" value="UniProtKB-SubCell"/>
</dbReference>
<protein>
    <recommendedName>
        <fullName evidence="9">Synaptosomal-associated protein 47</fullName>
    </recommendedName>
    <alternativeName>
        <fullName evidence="10">Synaptosomal-associated 47 kDa protein</fullName>
    </alternativeName>
</protein>
<dbReference type="InterPro" id="IPR004182">
    <property type="entry name" value="GRAM"/>
</dbReference>
<dbReference type="SMART" id="SM00568">
    <property type="entry name" value="GRAM"/>
    <property type="match status" value="1"/>
</dbReference>
<dbReference type="Gene3D" id="2.30.29.30">
    <property type="entry name" value="Pleckstrin-homology domain (PH domain)/Phosphotyrosine-binding domain (PTB)"/>
    <property type="match status" value="1"/>
</dbReference>
<dbReference type="PANTHER" id="PTHR19305:SF9">
    <property type="entry name" value="SYNAPTOSOMAL-ASSOCIATED PROTEIN 29"/>
    <property type="match status" value="1"/>
</dbReference>
<dbReference type="EMBL" id="AJWJ01000031">
    <property type="protein sequence ID" value="KAF2077361.1"/>
    <property type="molecule type" value="Genomic_DNA"/>
</dbReference>
<evidence type="ECO:0000256" key="2">
    <source>
        <dbReference type="ARBA" id="ARBA00004370"/>
    </source>
</evidence>
<evidence type="ECO:0000256" key="9">
    <source>
        <dbReference type="ARBA" id="ARBA00024443"/>
    </source>
</evidence>
<dbReference type="CDD" id="cd15841">
    <property type="entry name" value="SNARE_Qc"/>
    <property type="match status" value="1"/>
</dbReference>
<accession>A0A8J4Q099</accession>
<keyword evidence="14" id="KW-1185">Reference proteome</keyword>
<sequence>MASPIDKANHLKNKTDLIRKTFNYPDTEYVIQDYSCALGKVTLGKMYITANFISFIASMGSTTESIPFRRVTEMKKDYTLFVNNAIAISTSSNNYTFGTFSHRDEAFTLLSHLWKNPPMFYDPPSIEEEMNRANKIKQQAEQQQLQQQQGRVKVDTESTKMALRLVNETRETGISTLNELSLQAEIIDNMENNLDNIHSNLDRSDKLLKGIESWGGAISNSFDKDFKNGNKGGPANAPIDRTLQVRKREEPALDIDILEKLANDSLVPAYIQMGADKFCILDINKNAKTDQVSSFAYDAIDSLVVRARPQHLDIRFIDNKYPRFRLASSYIQNVVNEIVLRSNGKHGKAPKVIFEPGVKNFLYGLPTIRFVPSAGRANQSALFTRTSNMGQSHLIKNATGQTKADLIEQDNDLDEISRALGDIGDIAKTITTEVVRSSEQLDRIDSKVDHAQNRLQNNNRRINNML</sequence>
<evidence type="ECO:0000256" key="6">
    <source>
        <dbReference type="ARBA" id="ARBA00023054"/>
    </source>
</evidence>
<dbReference type="CDD" id="cd15861">
    <property type="entry name" value="SNARE_SNAP25N_23N_29N_SEC9N"/>
    <property type="match status" value="1"/>
</dbReference>
<evidence type="ECO:0000256" key="8">
    <source>
        <dbReference type="ARBA" id="ARBA00024354"/>
    </source>
</evidence>
<evidence type="ECO:0000256" key="3">
    <source>
        <dbReference type="ARBA" id="ARBA00009480"/>
    </source>
</evidence>
<feature type="domain" description="T-SNARE coiled-coil homology" evidence="12">
    <location>
        <begin position="403"/>
        <end position="465"/>
    </location>
</feature>
<comment type="similarity">
    <text evidence="3">Belongs to the SNAP-25 family.</text>
</comment>
<dbReference type="GO" id="GO:0016192">
    <property type="term" value="P:vesicle-mediated transport"/>
    <property type="evidence" value="ECO:0007669"/>
    <property type="project" value="UniProtKB-ARBA"/>
</dbReference>
<comment type="subcellular location">
    <subcellularLocation>
        <location evidence="2">Membrane</location>
    </subcellularLocation>
    <subcellularLocation>
        <location evidence="1">Vacuole</location>
    </subcellularLocation>
</comment>
<dbReference type="GO" id="GO:0005886">
    <property type="term" value="C:plasma membrane"/>
    <property type="evidence" value="ECO:0007669"/>
    <property type="project" value="TreeGrafter"/>
</dbReference>
<dbReference type="PROSITE" id="PS50192">
    <property type="entry name" value="T_SNARE"/>
    <property type="match status" value="2"/>
</dbReference>
<dbReference type="GO" id="GO:0031201">
    <property type="term" value="C:SNARE complex"/>
    <property type="evidence" value="ECO:0007669"/>
    <property type="project" value="InterPro"/>
</dbReference>
<evidence type="ECO:0000256" key="5">
    <source>
        <dbReference type="ARBA" id="ARBA00022554"/>
    </source>
</evidence>
<name>A0A8J4Q099_9MYCE</name>
<evidence type="ECO:0000256" key="10">
    <source>
        <dbReference type="ARBA" id="ARBA00032027"/>
    </source>
</evidence>
<evidence type="ECO:0000256" key="11">
    <source>
        <dbReference type="ARBA" id="ARBA00054927"/>
    </source>
</evidence>
<dbReference type="FunFam" id="1.20.5.110:FF:000058">
    <property type="entry name" value="VAM7p Vacuolar SNARE protein"/>
    <property type="match status" value="1"/>
</dbReference>
<dbReference type="GO" id="GO:0005484">
    <property type="term" value="F:SNAP receptor activity"/>
    <property type="evidence" value="ECO:0007669"/>
    <property type="project" value="InterPro"/>
</dbReference>
<dbReference type="SMART" id="SM00397">
    <property type="entry name" value="t_SNARE"/>
    <property type="match status" value="2"/>
</dbReference>
<dbReference type="Proteomes" id="UP000695562">
    <property type="component" value="Unassembled WGS sequence"/>
</dbReference>
<organism evidence="13 14">
    <name type="scientific">Polysphondylium violaceum</name>
    <dbReference type="NCBI Taxonomy" id="133409"/>
    <lineage>
        <taxon>Eukaryota</taxon>
        <taxon>Amoebozoa</taxon>
        <taxon>Evosea</taxon>
        <taxon>Eumycetozoa</taxon>
        <taxon>Dictyostelia</taxon>
        <taxon>Dictyosteliales</taxon>
        <taxon>Dictyosteliaceae</taxon>
        <taxon>Polysphondylium</taxon>
    </lineage>
</organism>
<dbReference type="Pfam" id="PF12352">
    <property type="entry name" value="V-SNARE_C"/>
    <property type="match status" value="1"/>
</dbReference>
<keyword evidence="5" id="KW-0926">Vacuole</keyword>
<evidence type="ECO:0000259" key="12">
    <source>
        <dbReference type="PROSITE" id="PS50192"/>
    </source>
</evidence>
<evidence type="ECO:0000256" key="1">
    <source>
        <dbReference type="ARBA" id="ARBA00004116"/>
    </source>
</evidence>
<proteinExistence type="inferred from homology"/>
<reference evidence="13" key="1">
    <citation type="submission" date="2020-01" db="EMBL/GenBank/DDBJ databases">
        <title>Development of genomics and gene disruption for Polysphondylium violaceum indicates a role for the polyketide synthase stlB in stalk morphogenesis.</title>
        <authorList>
            <person name="Narita B."/>
            <person name="Kawabe Y."/>
            <person name="Kin K."/>
            <person name="Saito T."/>
            <person name="Gibbs R."/>
            <person name="Kuspa A."/>
            <person name="Muzny D."/>
            <person name="Queller D."/>
            <person name="Richards S."/>
            <person name="Strassman J."/>
            <person name="Sucgang R."/>
            <person name="Worley K."/>
            <person name="Schaap P."/>
        </authorList>
    </citation>
    <scope>NUCLEOTIDE SEQUENCE</scope>
    <source>
        <strain evidence="13">QSvi11</strain>
    </source>
</reference>
<dbReference type="PANTHER" id="PTHR19305">
    <property type="entry name" value="SYNAPTOSOMAL ASSOCIATED PROTEIN"/>
    <property type="match status" value="1"/>
</dbReference>
<comment type="caution">
    <text evidence="13">The sequence shown here is derived from an EMBL/GenBank/DDBJ whole genome shotgun (WGS) entry which is preliminary data.</text>
</comment>
<keyword evidence="4" id="KW-0813">Transport</keyword>
<dbReference type="InterPro" id="IPR011993">
    <property type="entry name" value="PH-like_dom_sf"/>
</dbReference>
<comment type="function">
    <text evidence="11">Essential for proper morphogenesis of the vacuole. May exist as structural reinforcement on the surface of the vacuolar membrane and be required for maintenance against rupture by osmotic pressure.</text>
</comment>
<evidence type="ECO:0000256" key="7">
    <source>
        <dbReference type="ARBA" id="ARBA00023136"/>
    </source>
</evidence>
<evidence type="ECO:0000313" key="13">
    <source>
        <dbReference type="EMBL" id="KAF2077361.1"/>
    </source>
</evidence>
<dbReference type="SUPFAM" id="SSF58038">
    <property type="entry name" value="SNARE fusion complex"/>
    <property type="match status" value="2"/>
</dbReference>
<dbReference type="OrthoDB" id="2162691at2759"/>
<evidence type="ECO:0000313" key="14">
    <source>
        <dbReference type="Proteomes" id="UP000695562"/>
    </source>
</evidence>
<dbReference type="GO" id="GO:0007034">
    <property type="term" value="P:vacuolar transport"/>
    <property type="evidence" value="ECO:0007669"/>
    <property type="project" value="UniProtKB-ARBA"/>
</dbReference>
<evidence type="ECO:0000256" key="4">
    <source>
        <dbReference type="ARBA" id="ARBA00022448"/>
    </source>
</evidence>
<dbReference type="InterPro" id="IPR000727">
    <property type="entry name" value="T_SNARE_dom"/>
</dbReference>